<dbReference type="AlphaFoldDB" id="A0A7W7RDM3"/>
<comment type="caution">
    <text evidence="8">The sequence shown here is derived from an EMBL/GenBank/DDBJ whole genome shotgun (WGS) entry which is preliminary data.</text>
</comment>
<dbReference type="PANTHER" id="PTHR10183:SF379">
    <property type="entry name" value="CALPAIN-5"/>
    <property type="match status" value="1"/>
</dbReference>
<protein>
    <recommendedName>
        <fullName evidence="7">Calpain catalytic domain-containing protein</fullName>
    </recommendedName>
</protein>
<organism evidence="8 9">
    <name type="scientific">Lipingzhangella halophila</name>
    <dbReference type="NCBI Taxonomy" id="1783352"/>
    <lineage>
        <taxon>Bacteria</taxon>
        <taxon>Bacillati</taxon>
        <taxon>Actinomycetota</taxon>
        <taxon>Actinomycetes</taxon>
        <taxon>Streptosporangiales</taxon>
        <taxon>Nocardiopsidaceae</taxon>
        <taxon>Lipingzhangella</taxon>
    </lineage>
</organism>
<dbReference type="PRINTS" id="PR00704">
    <property type="entry name" value="CALPAIN"/>
</dbReference>
<sequence>MLLPPHPPESASDTGDRPSLGDRGAGYAEYAAGLALVAGITAAVLTTGVNTEVRDLIDGALCQVAENESCDDAPAANSDDHTGPGPGQNGEDSEGDNTSRPSDEQLEAVEDEVQEIRDYLNSGLFDWWWGPDHPSDIMDDMSPAELRALYWSLSDDEIRELLSEDDVRDLTLRRADLDTLRRLQDIAPAQVGPDFDDVNQAEDAKKDEDVDYDPTWGEVEGGQLYGDDGEISSDDLDQGSLGNCWWLAGTGAIADQNPEMIKDMIQENSNGTYTVTFGDGESVTVTPDIVVDADSGGAVFSDPGHEGVMWPAILEKAHAQREGSYGETEGGNAADSLEMVTGNDAEEIDAGDVTEADLNSWLEGDDPHAVTVASLREGDGKDPYKNGDLAERHVYVVEEVNDGKVELTNPWGHSHATLTIDEFNEFMREVDVAPTG</sequence>
<name>A0A7W7RDM3_9ACTN</name>
<evidence type="ECO:0000313" key="9">
    <source>
        <dbReference type="Proteomes" id="UP000523007"/>
    </source>
</evidence>
<feature type="active site" evidence="5">
    <location>
        <position position="244"/>
    </location>
</feature>
<dbReference type="PROSITE" id="PS00139">
    <property type="entry name" value="THIOL_PROTEASE_CYS"/>
    <property type="match status" value="1"/>
</dbReference>
<dbReference type="GO" id="GO:0004198">
    <property type="term" value="F:calcium-dependent cysteine-type endopeptidase activity"/>
    <property type="evidence" value="ECO:0007669"/>
    <property type="project" value="InterPro"/>
</dbReference>
<evidence type="ECO:0000256" key="6">
    <source>
        <dbReference type="SAM" id="MobiDB-lite"/>
    </source>
</evidence>
<feature type="active site" evidence="5">
    <location>
        <position position="393"/>
    </location>
</feature>
<evidence type="ECO:0000259" key="7">
    <source>
        <dbReference type="PROSITE" id="PS50203"/>
    </source>
</evidence>
<dbReference type="Pfam" id="PF00648">
    <property type="entry name" value="Peptidase_C2"/>
    <property type="match status" value="1"/>
</dbReference>
<dbReference type="EMBL" id="JACHJT010000001">
    <property type="protein sequence ID" value="MBB4930064.1"/>
    <property type="molecule type" value="Genomic_DNA"/>
</dbReference>
<dbReference type="GO" id="GO:0006508">
    <property type="term" value="P:proteolysis"/>
    <property type="evidence" value="ECO:0007669"/>
    <property type="project" value="UniProtKB-KW"/>
</dbReference>
<keyword evidence="4 5" id="KW-0788">Thiol protease</keyword>
<dbReference type="InterPro" id="IPR022684">
    <property type="entry name" value="Calpain_cysteine_protease"/>
</dbReference>
<evidence type="ECO:0000256" key="3">
    <source>
        <dbReference type="ARBA" id="ARBA00022801"/>
    </source>
</evidence>
<feature type="active site" evidence="5">
    <location>
        <position position="409"/>
    </location>
</feature>
<evidence type="ECO:0000256" key="4">
    <source>
        <dbReference type="ARBA" id="ARBA00022807"/>
    </source>
</evidence>
<keyword evidence="2 5" id="KW-0645">Protease</keyword>
<dbReference type="InterPro" id="IPR001300">
    <property type="entry name" value="Peptidase_C2_calpain_cat"/>
</dbReference>
<evidence type="ECO:0000313" key="8">
    <source>
        <dbReference type="EMBL" id="MBB4930064.1"/>
    </source>
</evidence>
<dbReference type="PROSITE" id="PS50203">
    <property type="entry name" value="CALPAIN_CAT"/>
    <property type="match status" value="1"/>
</dbReference>
<keyword evidence="9" id="KW-1185">Reference proteome</keyword>
<dbReference type="InterPro" id="IPR000169">
    <property type="entry name" value="Pept_cys_AS"/>
</dbReference>
<feature type="region of interest" description="Disordered" evidence="6">
    <location>
        <begin position="1"/>
        <end position="24"/>
    </location>
</feature>
<feature type="region of interest" description="Disordered" evidence="6">
    <location>
        <begin position="70"/>
        <end position="106"/>
    </location>
</feature>
<evidence type="ECO:0000256" key="2">
    <source>
        <dbReference type="ARBA" id="ARBA00022670"/>
    </source>
</evidence>
<dbReference type="Proteomes" id="UP000523007">
    <property type="component" value="Unassembled WGS sequence"/>
</dbReference>
<dbReference type="SUPFAM" id="SSF54001">
    <property type="entry name" value="Cysteine proteinases"/>
    <property type="match status" value="1"/>
</dbReference>
<evidence type="ECO:0000256" key="5">
    <source>
        <dbReference type="PROSITE-ProRule" id="PRU00239"/>
    </source>
</evidence>
<dbReference type="SMART" id="SM00230">
    <property type="entry name" value="CysPc"/>
    <property type="match status" value="1"/>
</dbReference>
<reference evidence="8 9" key="1">
    <citation type="submission" date="2020-08" db="EMBL/GenBank/DDBJ databases">
        <title>Sequencing the genomes of 1000 actinobacteria strains.</title>
        <authorList>
            <person name="Klenk H.-P."/>
        </authorList>
    </citation>
    <scope>NUCLEOTIDE SEQUENCE [LARGE SCALE GENOMIC DNA]</scope>
    <source>
        <strain evidence="8 9">DSM 102030</strain>
    </source>
</reference>
<dbReference type="RefSeq" id="WP_184575006.1">
    <property type="nucleotide sequence ID" value="NZ_JACHJT010000001.1"/>
</dbReference>
<dbReference type="PANTHER" id="PTHR10183">
    <property type="entry name" value="CALPAIN"/>
    <property type="match status" value="1"/>
</dbReference>
<comment type="similarity">
    <text evidence="1">Belongs to the peptidase C2 family.</text>
</comment>
<accession>A0A7W7RDM3</accession>
<feature type="domain" description="Calpain catalytic" evidence="7">
    <location>
        <begin position="235"/>
        <end position="414"/>
    </location>
</feature>
<keyword evidence="3 5" id="KW-0378">Hydrolase</keyword>
<evidence type="ECO:0000256" key="1">
    <source>
        <dbReference type="ARBA" id="ARBA00007623"/>
    </source>
</evidence>
<proteinExistence type="inferred from homology"/>
<dbReference type="InterPro" id="IPR038765">
    <property type="entry name" value="Papain-like_cys_pep_sf"/>
</dbReference>
<gene>
    <name evidence="8" type="ORF">F4561_000884</name>
</gene>